<feature type="compositionally biased region" description="Polar residues" evidence="2">
    <location>
        <begin position="80"/>
        <end position="90"/>
    </location>
</feature>
<feature type="compositionally biased region" description="Low complexity" evidence="2">
    <location>
        <begin position="91"/>
        <end position="102"/>
    </location>
</feature>
<proteinExistence type="inferred from homology"/>
<protein>
    <submittedName>
        <fullName evidence="3">AMP deaminase, putative</fullName>
    </submittedName>
</protein>
<organism evidence="3 4">
    <name type="scientific">Bodo saltans</name>
    <name type="common">Flagellated protozoan</name>
    <dbReference type="NCBI Taxonomy" id="75058"/>
    <lineage>
        <taxon>Eukaryota</taxon>
        <taxon>Discoba</taxon>
        <taxon>Euglenozoa</taxon>
        <taxon>Kinetoplastea</taxon>
        <taxon>Metakinetoplastina</taxon>
        <taxon>Eubodonida</taxon>
        <taxon>Bodonidae</taxon>
        <taxon>Bodo</taxon>
    </lineage>
</organism>
<accession>A0A0S4JQZ7</accession>
<dbReference type="Proteomes" id="UP000051952">
    <property type="component" value="Unassembled WGS sequence"/>
</dbReference>
<dbReference type="Pfam" id="PF19326">
    <property type="entry name" value="AMP_deaminase"/>
    <property type="match status" value="1"/>
</dbReference>
<dbReference type="Gene3D" id="3.20.20.140">
    <property type="entry name" value="Metal-dependent hydrolases"/>
    <property type="match status" value="2"/>
</dbReference>
<sequence>MCAGVVRLVQDDDTPTSTSPNHNNQSSFPSWYDYLQDYKELRRLAHDTEAVIFCKRRLATLEHKFLLHRALVESMEERNTSAPTSAATPMSGQSGSSGLLPSDGERNGRPSKVANDNKDEEAGTSELALARRGALLPVNVGAHEFSDFYRCIKVDVHCHMASGMTGKQLLEFMQHKAREAPDDIVGVDPQTGCPQTLIETLQRTTRARFGPSSSVSDLTVSALDVQASSSTFNRFDHFNNKYNPLGVSELRSLFLKTENFMGGRYFAEIIKQTFDRQQHRSGGNVFSEFRLSIYGRSRDEWHNLAQWWAAHGMQSRANRWMIQIPRIFQVYKKSGIVNSFAQLLENVFLPLWEVTLSPSKDPILARFLENISGFDSVDNESGAERDPTTMEHMTPENWTVHENPPFSFWMYHMWSNIASLNQQRRRMGQSVFSFRPHCGESGDPDHLIDAYYLADGIGHGVQLKRRSVLQYLFYFAQIGLGMTPLSNNALFCKYHENPFPLFFHRGLHVALSTDGPLQFHHTGDPLIEEYATAAKFWNLSTVDACEIASNSVRMSGFSDAVKRQWLGQLYMLRSTVGNEPSRSRVPHTRIAFRYEVYDNECRYLEQRAALVLPHRAMVPPTREDLITIEAVGLTRAQVIDMRMKGMQLRAVGGRQAQRDNAPLQASKL</sequence>
<dbReference type="EMBL" id="CYKH01001969">
    <property type="protein sequence ID" value="CUG91788.1"/>
    <property type="molecule type" value="Genomic_DNA"/>
</dbReference>
<dbReference type="OrthoDB" id="278456at2759"/>
<dbReference type="Gene3D" id="4.10.800.20">
    <property type="match status" value="1"/>
</dbReference>
<dbReference type="GO" id="GO:0046033">
    <property type="term" value="P:AMP metabolic process"/>
    <property type="evidence" value="ECO:0007669"/>
    <property type="project" value="TreeGrafter"/>
</dbReference>
<dbReference type="SUPFAM" id="SSF51556">
    <property type="entry name" value="Metallo-dependent hydrolases"/>
    <property type="match status" value="1"/>
</dbReference>
<gene>
    <name evidence="3" type="ORF">BSAL_34135</name>
</gene>
<dbReference type="PANTHER" id="PTHR11359:SF0">
    <property type="entry name" value="AMP DEAMINASE"/>
    <property type="match status" value="1"/>
</dbReference>
<evidence type="ECO:0000313" key="4">
    <source>
        <dbReference type="Proteomes" id="UP000051952"/>
    </source>
</evidence>
<dbReference type="GO" id="GO:0032264">
    <property type="term" value="P:IMP salvage"/>
    <property type="evidence" value="ECO:0007669"/>
    <property type="project" value="InterPro"/>
</dbReference>
<reference evidence="4" key="1">
    <citation type="submission" date="2015-09" db="EMBL/GenBank/DDBJ databases">
        <authorList>
            <consortium name="Pathogen Informatics"/>
        </authorList>
    </citation>
    <scope>NUCLEOTIDE SEQUENCE [LARGE SCALE GENOMIC DNA]</scope>
    <source>
        <strain evidence="4">Lake Konstanz</strain>
    </source>
</reference>
<keyword evidence="4" id="KW-1185">Reference proteome</keyword>
<dbReference type="VEuPathDB" id="TriTrypDB:BSAL_34135"/>
<name>A0A0S4JQZ7_BODSA</name>
<feature type="region of interest" description="Disordered" evidence="2">
    <location>
        <begin position="77"/>
        <end position="124"/>
    </location>
</feature>
<evidence type="ECO:0000256" key="2">
    <source>
        <dbReference type="SAM" id="MobiDB-lite"/>
    </source>
</evidence>
<dbReference type="InterPro" id="IPR006329">
    <property type="entry name" value="AMPD"/>
</dbReference>
<comment type="similarity">
    <text evidence="1">Belongs to the metallo-dependent hydrolases superfamily. Adenosine and AMP deaminases family.</text>
</comment>
<dbReference type="PANTHER" id="PTHR11359">
    <property type="entry name" value="AMP DEAMINASE"/>
    <property type="match status" value="1"/>
</dbReference>
<evidence type="ECO:0000313" key="3">
    <source>
        <dbReference type="EMBL" id="CUG91788.1"/>
    </source>
</evidence>
<dbReference type="AlphaFoldDB" id="A0A0S4JQZ7"/>
<evidence type="ECO:0000256" key="1">
    <source>
        <dbReference type="ARBA" id="ARBA00006676"/>
    </source>
</evidence>
<dbReference type="GO" id="GO:0003876">
    <property type="term" value="F:AMP deaminase activity"/>
    <property type="evidence" value="ECO:0007669"/>
    <property type="project" value="InterPro"/>
</dbReference>
<dbReference type="GO" id="GO:0005829">
    <property type="term" value="C:cytosol"/>
    <property type="evidence" value="ECO:0007669"/>
    <property type="project" value="TreeGrafter"/>
</dbReference>
<dbReference type="InterPro" id="IPR032466">
    <property type="entry name" value="Metal_Hydrolase"/>
</dbReference>
<dbReference type="OMA" id="RYWISHI"/>